<dbReference type="Proteomes" id="UP000654075">
    <property type="component" value="Unassembled WGS sequence"/>
</dbReference>
<dbReference type="EMBL" id="CAJNNV010029374">
    <property type="protein sequence ID" value="CAE8628345.1"/>
    <property type="molecule type" value="Genomic_DNA"/>
</dbReference>
<gene>
    <name evidence="1" type="ORF">PGLA1383_LOCUS45004</name>
</gene>
<keyword evidence="2" id="KW-1185">Reference proteome</keyword>
<protein>
    <submittedName>
        <fullName evidence="1">Uncharacterized protein</fullName>
    </submittedName>
</protein>
<dbReference type="AlphaFoldDB" id="A0A813GT25"/>
<evidence type="ECO:0000313" key="1">
    <source>
        <dbReference type="EMBL" id="CAE8628345.1"/>
    </source>
</evidence>
<reference evidence="1" key="1">
    <citation type="submission" date="2021-02" db="EMBL/GenBank/DDBJ databases">
        <authorList>
            <person name="Dougan E. K."/>
            <person name="Rhodes N."/>
            <person name="Thang M."/>
            <person name="Chan C."/>
        </authorList>
    </citation>
    <scope>NUCLEOTIDE SEQUENCE</scope>
</reference>
<accession>A0A813GT25</accession>
<feature type="non-terminal residue" evidence="1">
    <location>
        <position position="1"/>
    </location>
</feature>
<name>A0A813GT25_POLGL</name>
<evidence type="ECO:0000313" key="2">
    <source>
        <dbReference type="Proteomes" id="UP000654075"/>
    </source>
</evidence>
<sequence>GRGFKMGTRRRRIGVVAWAAAAVVLTATRWGDSWISGVLPRTVAVEDHSVASRLSLRVKSSPGETSVPRRLGWVSAVASAGLIFLGGSTPARAEATPALTPAPTP</sequence>
<comment type="caution">
    <text evidence="1">The sequence shown here is derived from an EMBL/GenBank/DDBJ whole genome shotgun (WGS) entry which is preliminary data.</text>
</comment>
<organism evidence="1 2">
    <name type="scientific">Polarella glacialis</name>
    <name type="common">Dinoflagellate</name>
    <dbReference type="NCBI Taxonomy" id="89957"/>
    <lineage>
        <taxon>Eukaryota</taxon>
        <taxon>Sar</taxon>
        <taxon>Alveolata</taxon>
        <taxon>Dinophyceae</taxon>
        <taxon>Suessiales</taxon>
        <taxon>Suessiaceae</taxon>
        <taxon>Polarella</taxon>
    </lineage>
</organism>
<proteinExistence type="predicted"/>
<feature type="non-terminal residue" evidence="1">
    <location>
        <position position="105"/>
    </location>
</feature>